<evidence type="ECO:0000313" key="1">
    <source>
        <dbReference type="EMBL" id="CAG8818702.1"/>
    </source>
</evidence>
<dbReference type="OrthoDB" id="10541124at2759"/>
<sequence>SFRVIVNFLGISGLRRFWRILVSSVFQRFGEFSWSLRRFGLCEFSWDLRSSAVLGNFLSLRRF</sequence>
<evidence type="ECO:0000313" key="2">
    <source>
        <dbReference type="Proteomes" id="UP000789405"/>
    </source>
</evidence>
<feature type="non-terminal residue" evidence="1">
    <location>
        <position position="1"/>
    </location>
</feature>
<dbReference type="Proteomes" id="UP000789405">
    <property type="component" value="Unassembled WGS sequence"/>
</dbReference>
<reference evidence="1" key="1">
    <citation type="submission" date="2021-06" db="EMBL/GenBank/DDBJ databases">
        <authorList>
            <person name="Kallberg Y."/>
            <person name="Tangrot J."/>
            <person name="Rosling A."/>
        </authorList>
    </citation>
    <scope>NUCLEOTIDE SEQUENCE</scope>
    <source>
        <strain evidence="1">MA453B</strain>
    </source>
</reference>
<name>A0A9N9K9I0_9GLOM</name>
<keyword evidence="2" id="KW-1185">Reference proteome</keyword>
<dbReference type="EMBL" id="CAJVPY010056903">
    <property type="protein sequence ID" value="CAG8818702.1"/>
    <property type="molecule type" value="Genomic_DNA"/>
</dbReference>
<protein>
    <submittedName>
        <fullName evidence="1">4678_t:CDS:1</fullName>
    </submittedName>
</protein>
<accession>A0A9N9K9I0</accession>
<comment type="caution">
    <text evidence="1">The sequence shown here is derived from an EMBL/GenBank/DDBJ whole genome shotgun (WGS) entry which is preliminary data.</text>
</comment>
<dbReference type="AlphaFoldDB" id="A0A9N9K9I0"/>
<gene>
    <name evidence="1" type="ORF">DERYTH_LOCUS26667</name>
</gene>
<proteinExistence type="predicted"/>
<organism evidence="1 2">
    <name type="scientific">Dentiscutata erythropus</name>
    <dbReference type="NCBI Taxonomy" id="1348616"/>
    <lineage>
        <taxon>Eukaryota</taxon>
        <taxon>Fungi</taxon>
        <taxon>Fungi incertae sedis</taxon>
        <taxon>Mucoromycota</taxon>
        <taxon>Glomeromycotina</taxon>
        <taxon>Glomeromycetes</taxon>
        <taxon>Diversisporales</taxon>
        <taxon>Gigasporaceae</taxon>
        <taxon>Dentiscutata</taxon>
    </lineage>
</organism>
<feature type="non-terminal residue" evidence="1">
    <location>
        <position position="63"/>
    </location>
</feature>